<evidence type="ECO:0000313" key="2">
    <source>
        <dbReference type="Proteomes" id="UP000636505"/>
    </source>
</evidence>
<keyword evidence="2" id="KW-1185">Reference proteome</keyword>
<accession>A0A8J7AMF2</accession>
<reference evidence="1" key="1">
    <citation type="submission" date="2020-10" db="EMBL/GenBank/DDBJ databases">
        <authorList>
            <person name="Castelo-Branco R."/>
            <person name="Eusebio N."/>
            <person name="Adriana R."/>
            <person name="Vieira A."/>
            <person name="Brugerolle De Fraissinette N."/>
            <person name="Rezende De Castro R."/>
            <person name="Schneider M.P."/>
            <person name="Vasconcelos V."/>
            <person name="Leao P.N."/>
        </authorList>
    </citation>
    <scope>NUCLEOTIDE SEQUENCE</scope>
    <source>
        <strain evidence="1">LEGE 07310</strain>
    </source>
</reference>
<sequence length="191" mass="21200">MASATQETRIDAIATKLADMQALQELLISNEQTLLQACRSDQKIADTFQEIIEDDRQNMGTIQSAISELGTTSQPQDNVQQMVNKVRQMMSGNELDLYEKVMQHEALTHSLVMTGLLVHKAAQTSGDILEKKIDEINKVNFKNRKHQEQLKSVILTLGTRELTGREPDDGVWGQAEDAVAALKGFFGGITD</sequence>
<proteinExistence type="predicted"/>
<dbReference type="Proteomes" id="UP000636505">
    <property type="component" value="Unassembled WGS sequence"/>
</dbReference>
<protein>
    <submittedName>
        <fullName evidence="1">Hemerythrin HHE cation-binding protein</fullName>
    </submittedName>
</protein>
<dbReference type="RefSeq" id="WP_193905628.1">
    <property type="nucleotide sequence ID" value="NZ_JADEXG010000011.1"/>
</dbReference>
<gene>
    <name evidence="1" type="ORF">IQ241_06590</name>
</gene>
<comment type="caution">
    <text evidence="1">The sequence shown here is derived from an EMBL/GenBank/DDBJ whole genome shotgun (WGS) entry which is preliminary data.</text>
</comment>
<dbReference type="EMBL" id="JADEXG010000011">
    <property type="protein sequence ID" value="MBE9076966.1"/>
    <property type="molecule type" value="Genomic_DNA"/>
</dbReference>
<organism evidence="1 2">
    <name type="scientific">Vasconcelosia minhoensis LEGE 07310</name>
    <dbReference type="NCBI Taxonomy" id="915328"/>
    <lineage>
        <taxon>Bacteria</taxon>
        <taxon>Bacillati</taxon>
        <taxon>Cyanobacteriota</taxon>
        <taxon>Cyanophyceae</taxon>
        <taxon>Nodosilineales</taxon>
        <taxon>Cymatolegaceae</taxon>
        <taxon>Vasconcelosia</taxon>
        <taxon>Vasconcelosia minhoensis</taxon>
    </lineage>
</organism>
<name>A0A8J7AMF2_9CYAN</name>
<evidence type="ECO:0000313" key="1">
    <source>
        <dbReference type="EMBL" id="MBE9076966.1"/>
    </source>
</evidence>
<dbReference type="AlphaFoldDB" id="A0A8J7AMF2"/>